<gene>
    <name evidence="3" type="ORF">SCA03_07790</name>
</gene>
<feature type="domain" description="DUF1990" evidence="2">
    <location>
        <begin position="18"/>
        <end position="172"/>
    </location>
</feature>
<evidence type="ECO:0000313" key="4">
    <source>
        <dbReference type="Proteomes" id="UP000319210"/>
    </source>
</evidence>
<accession>A0A4Y3QUZ1</accession>
<comment type="caution">
    <text evidence="3">The sequence shown here is derived from an EMBL/GenBank/DDBJ whole genome shotgun (WGS) entry which is preliminary data.</text>
</comment>
<dbReference type="InterPro" id="IPR018960">
    <property type="entry name" value="DUF1990"/>
</dbReference>
<name>A0A4Y3QUZ1_STRCI</name>
<dbReference type="AlphaFoldDB" id="A0A4Y3QUZ1"/>
<evidence type="ECO:0000259" key="2">
    <source>
        <dbReference type="Pfam" id="PF09348"/>
    </source>
</evidence>
<dbReference type="Pfam" id="PF09348">
    <property type="entry name" value="DUF1990"/>
    <property type="match status" value="1"/>
</dbReference>
<feature type="compositionally biased region" description="Gly residues" evidence="1">
    <location>
        <begin position="193"/>
        <end position="210"/>
    </location>
</feature>
<evidence type="ECO:0000313" key="3">
    <source>
        <dbReference type="EMBL" id="GEB48228.1"/>
    </source>
</evidence>
<protein>
    <recommendedName>
        <fullName evidence="2">DUF1990 domain-containing protein</fullName>
    </recommendedName>
</protein>
<reference evidence="3 4" key="1">
    <citation type="submission" date="2019-06" db="EMBL/GenBank/DDBJ databases">
        <title>Whole genome shotgun sequence of Streptomyces cacaoi subsp. cacaoi NBRC 12748.</title>
        <authorList>
            <person name="Hosoyama A."/>
            <person name="Uohara A."/>
            <person name="Ohji S."/>
            <person name="Ichikawa N."/>
        </authorList>
    </citation>
    <scope>NUCLEOTIDE SEQUENCE [LARGE SCALE GENOMIC DNA]</scope>
    <source>
        <strain evidence="3 4">NBRC 12748</strain>
    </source>
</reference>
<dbReference type="PANTHER" id="PTHR34202:SF1">
    <property type="entry name" value="UPF0548 PROTEIN"/>
    <property type="match status" value="1"/>
</dbReference>
<dbReference type="PANTHER" id="PTHR34202">
    <property type="entry name" value="UPF0548 PROTEIN"/>
    <property type="match status" value="1"/>
</dbReference>
<organism evidence="3 4">
    <name type="scientific">Streptomyces cacaoi</name>
    <dbReference type="NCBI Taxonomy" id="1898"/>
    <lineage>
        <taxon>Bacteria</taxon>
        <taxon>Bacillati</taxon>
        <taxon>Actinomycetota</taxon>
        <taxon>Actinomycetes</taxon>
        <taxon>Kitasatosporales</taxon>
        <taxon>Streptomycetaceae</taxon>
        <taxon>Streptomyces</taxon>
    </lineage>
</organism>
<keyword evidence="4" id="KW-1185">Reference proteome</keyword>
<sequence length="223" mass="23622">MAQEREVREAVAGGGLGYEPVGWTARAVTPGGFRGLRVRTRLGSGEAVFRVAAESVMRWRMHRAMGVRIAADAPRAAPGVRVTVELGVGRARVSGPCRVVWAVDGERTAGWGYGTLPGHPVRGEEAFRVDRRADDSVWLTVTAYSRPAVWWIRAGGPLVRVFQRAYALRCGQVLRRLARSGAGRRGASASTAGAGGGTGAGAGNGAGAGSESGIDERHHRRRK</sequence>
<evidence type="ECO:0000256" key="1">
    <source>
        <dbReference type="SAM" id="MobiDB-lite"/>
    </source>
</evidence>
<proteinExistence type="predicted"/>
<dbReference type="EMBL" id="BJMM01000003">
    <property type="protein sequence ID" value="GEB48228.1"/>
    <property type="molecule type" value="Genomic_DNA"/>
</dbReference>
<dbReference type="Proteomes" id="UP000319210">
    <property type="component" value="Unassembled WGS sequence"/>
</dbReference>
<feature type="region of interest" description="Disordered" evidence="1">
    <location>
        <begin position="184"/>
        <end position="223"/>
    </location>
</feature>